<dbReference type="EMBL" id="JBHSLF010000006">
    <property type="protein sequence ID" value="MFC5342946.1"/>
    <property type="molecule type" value="Genomic_DNA"/>
</dbReference>
<keyword evidence="2" id="KW-1185">Reference proteome</keyword>
<evidence type="ECO:0000313" key="1">
    <source>
        <dbReference type="EMBL" id="MFC5342946.1"/>
    </source>
</evidence>
<reference evidence="2" key="1">
    <citation type="journal article" date="2019" name="Int. J. Syst. Evol. Microbiol.">
        <title>The Global Catalogue of Microorganisms (GCM) 10K type strain sequencing project: providing services to taxonomists for standard genome sequencing and annotation.</title>
        <authorList>
            <consortium name="The Broad Institute Genomics Platform"/>
            <consortium name="The Broad Institute Genome Sequencing Center for Infectious Disease"/>
            <person name="Wu L."/>
            <person name="Ma J."/>
        </authorList>
    </citation>
    <scope>NUCLEOTIDE SEQUENCE [LARGE SCALE GENOMIC DNA]</scope>
    <source>
        <strain evidence="2">JCM 12125</strain>
    </source>
</reference>
<proteinExistence type="predicted"/>
<dbReference type="Proteomes" id="UP001596152">
    <property type="component" value="Unassembled WGS sequence"/>
</dbReference>
<evidence type="ECO:0000313" key="2">
    <source>
        <dbReference type="Proteomes" id="UP001596152"/>
    </source>
</evidence>
<gene>
    <name evidence="1" type="ORF">ACFPIE_03405</name>
</gene>
<sequence>MTPFLMDVSESDQRELTPEEHDLVAGGQCAERCQVYTELGDVIVMPTVGAAAAGDVVFDGMTCDVAYG</sequence>
<evidence type="ECO:0008006" key="3">
    <source>
        <dbReference type="Google" id="ProtNLM"/>
    </source>
</evidence>
<organism evidence="1 2">
    <name type="scientific">Brevundimonas staleyi</name>
    <dbReference type="NCBI Taxonomy" id="74326"/>
    <lineage>
        <taxon>Bacteria</taxon>
        <taxon>Pseudomonadati</taxon>
        <taxon>Pseudomonadota</taxon>
        <taxon>Alphaproteobacteria</taxon>
        <taxon>Caulobacterales</taxon>
        <taxon>Caulobacteraceae</taxon>
        <taxon>Brevundimonas</taxon>
    </lineage>
</organism>
<name>A0ABW0FP21_9CAUL</name>
<protein>
    <recommendedName>
        <fullName evidence="3">Benenodin family lasso peptide</fullName>
    </recommendedName>
</protein>
<accession>A0ABW0FP21</accession>
<dbReference type="RefSeq" id="WP_374039527.1">
    <property type="nucleotide sequence ID" value="NZ_CP169083.1"/>
</dbReference>
<comment type="caution">
    <text evidence="1">The sequence shown here is derived from an EMBL/GenBank/DDBJ whole genome shotgun (WGS) entry which is preliminary data.</text>
</comment>